<accession>C0VY88</accession>
<sequence length="131" mass="14210">MGVLDDFDFTAGGVKTAGIRALSRDAARVGVDAKDLTQLNKRLAAPIASRAQQLAPVKSGKLRRGIKPSRSKLAVRVTVGGNRLPYAGVRHYGLPGHEMPLWLSRAETQLREKTFAGYAKGIEELLARRGF</sequence>
<keyword evidence="2" id="KW-1185">Reference proteome</keyword>
<dbReference type="Proteomes" id="UP000010301">
    <property type="component" value="Unassembled WGS sequence"/>
</dbReference>
<protein>
    <submittedName>
        <fullName evidence="1">Putative phage protein, HK97 gp10 family</fullName>
    </submittedName>
</protein>
<dbReference type="RefSeq" id="WP_006547125.1">
    <property type="nucleotide sequence ID" value="NZ_DS999545.1"/>
</dbReference>
<evidence type="ECO:0000313" key="1">
    <source>
        <dbReference type="EMBL" id="EEH64391.1"/>
    </source>
</evidence>
<dbReference type="OrthoDB" id="3237109at2"/>
<evidence type="ECO:0000313" key="2">
    <source>
        <dbReference type="Proteomes" id="UP000010301"/>
    </source>
</evidence>
<dbReference type="EMBL" id="ACFG01000004">
    <property type="protein sequence ID" value="EEH64391.1"/>
    <property type="molecule type" value="Genomic_DNA"/>
</dbReference>
<reference evidence="1 2" key="1">
    <citation type="submission" date="2009-01" db="EMBL/GenBank/DDBJ databases">
        <authorList>
            <person name="Qin X."/>
            <person name="Bachman B."/>
            <person name="Battles P."/>
            <person name="Bell A."/>
            <person name="Bess C."/>
            <person name="Bickham C."/>
            <person name="Chaboub L."/>
            <person name="Chen D."/>
            <person name="Coyle M."/>
            <person name="Deiros D.R."/>
            <person name="Dinh H."/>
            <person name="Forbes L."/>
            <person name="Fowler G."/>
            <person name="Francisco L."/>
            <person name="Fu Q."/>
            <person name="Gubbala S."/>
            <person name="Hale W."/>
            <person name="Han Y."/>
            <person name="Hemphill L."/>
            <person name="Highlander S.K."/>
            <person name="Hirani K."/>
            <person name="Hogues M."/>
            <person name="Jackson L."/>
            <person name="Jakkamsetti A."/>
            <person name="Javaid M."/>
            <person name="Jiang H."/>
            <person name="Korchina V."/>
            <person name="Kovar C."/>
            <person name="Lara F."/>
            <person name="Lee S."/>
            <person name="Mata R."/>
            <person name="Mathew T."/>
            <person name="Moen C."/>
            <person name="Morales K."/>
            <person name="Munidasa M."/>
            <person name="Nazareth L."/>
            <person name="Ngo R."/>
            <person name="Nguyen L."/>
            <person name="Okwuonu G."/>
            <person name="Ongeri F."/>
            <person name="Patil S."/>
            <person name="Petrosino J."/>
            <person name="Pham C."/>
            <person name="Pham P."/>
            <person name="Pu L.-L."/>
            <person name="Puazo M."/>
            <person name="Raj R."/>
            <person name="Reid J."/>
            <person name="Rouhana J."/>
            <person name="Saada N."/>
            <person name="Shang Y."/>
            <person name="Simmons D."/>
            <person name="Thornton R."/>
            <person name="Warren J."/>
            <person name="Weissenberger G."/>
            <person name="Zhang J."/>
            <person name="Zhang L."/>
            <person name="Zhou C."/>
            <person name="Zhu D."/>
            <person name="Muzny D."/>
            <person name="Worley K."/>
            <person name="Gibbs R."/>
        </authorList>
    </citation>
    <scope>NUCLEOTIDE SEQUENCE [LARGE SCALE GENOMIC DNA]</scope>
    <source>
        <strain evidence="1 2">DSM 15436</strain>
    </source>
</reference>
<proteinExistence type="predicted"/>
<organism evidence="1 2">
    <name type="scientific">Gleimia coleocanis DSM 15436</name>
    <dbReference type="NCBI Taxonomy" id="525245"/>
    <lineage>
        <taxon>Bacteria</taxon>
        <taxon>Bacillati</taxon>
        <taxon>Actinomycetota</taxon>
        <taxon>Actinomycetes</taxon>
        <taxon>Actinomycetales</taxon>
        <taxon>Actinomycetaceae</taxon>
        <taxon>Gleimia</taxon>
    </lineage>
</organism>
<dbReference type="STRING" id="525245.HMPREF0044_0128"/>
<dbReference type="AlphaFoldDB" id="C0VY88"/>
<name>C0VY88_9ACTO</name>
<gene>
    <name evidence="1" type="ORF">HMPREF0044_0128</name>
</gene>
<comment type="caution">
    <text evidence="1">The sequence shown here is derived from an EMBL/GenBank/DDBJ whole genome shotgun (WGS) entry which is preliminary data.</text>
</comment>
<dbReference type="HOGENOM" id="CLU_1923030_0_0_11"/>